<feature type="region of interest" description="Disordered" evidence="2">
    <location>
        <begin position="277"/>
        <end position="311"/>
    </location>
</feature>
<feature type="compositionally biased region" description="Low complexity" evidence="2">
    <location>
        <begin position="299"/>
        <end position="311"/>
    </location>
</feature>
<dbReference type="AlphaFoldDB" id="A0A076EXE3"/>
<evidence type="ECO:0000256" key="2">
    <source>
        <dbReference type="SAM" id="MobiDB-lite"/>
    </source>
</evidence>
<protein>
    <recommendedName>
        <fullName evidence="5">Recombinase</fullName>
    </recommendedName>
</protein>
<accession>A0A076EXE3</accession>
<dbReference type="EMBL" id="CP008948">
    <property type="protein sequence ID" value="AII10660.1"/>
    <property type="molecule type" value="Genomic_DNA"/>
</dbReference>
<keyword evidence="1" id="KW-0238">DNA-binding</keyword>
<geneLocation type="plasmid" evidence="3 4">
    <name>pPDG1</name>
</geneLocation>
<evidence type="ECO:0008006" key="5">
    <source>
        <dbReference type="Google" id="ProtNLM"/>
    </source>
</evidence>
<dbReference type="RefSeq" id="WP_128642751.1">
    <property type="nucleotide sequence ID" value="NZ_CP008948.1"/>
</dbReference>
<evidence type="ECO:0000313" key="3">
    <source>
        <dbReference type="EMBL" id="AII10660.1"/>
    </source>
</evidence>
<dbReference type="Proteomes" id="UP000028488">
    <property type="component" value="Plasmid pPDG1"/>
</dbReference>
<dbReference type="Gene3D" id="1.10.150.130">
    <property type="match status" value="1"/>
</dbReference>
<dbReference type="GO" id="GO:0003677">
    <property type="term" value="F:DNA binding"/>
    <property type="evidence" value="ECO:0007669"/>
    <property type="project" value="UniProtKB-KW"/>
</dbReference>
<organism evidence="3 4">
    <name type="scientific">Rhodococcus opacus</name>
    <name type="common">Nocardia opaca</name>
    <dbReference type="NCBI Taxonomy" id="37919"/>
    <lineage>
        <taxon>Bacteria</taxon>
        <taxon>Bacillati</taxon>
        <taxon>Actinomycetota</taxon>
        <taxon>Actinomycetes</taxon>
        <taxon>Mycobacteriales</taxon>
        <taxon>Nocardiaceae</taxon>
        <taxon>Rhodococcus</taxon>
    </lineage>
</organism>
<evidence type="ECO:0000313" key="4">
    <source>
        <dbReference type="Proteomes" id="UP000028488"/>
    </source>
</evidence>
<proteinExistence type="predicted"/>
<dbReference type="InterPro" id="IPR010998">
    <property type="entry name" value="Integrase_recombinase_N"/>
</dbReference>
<keyword evidence="3" id="KW-0614">Plasmid</keyword>
<sequence>MVAQTEIEGVQDFSALVPRRGQGAQYRYDWALFADWCTALGASALPADPLALASFLDEHPAAQSTQRRRVAAINWVHNASGYPAPGSARVIRQVLSARAGRRVDLSRAAHGALLTLPTVGWPQGLFGRRDALILVLNCIVGISATEVGNLQRSDVTYDGSGVIVGAGHAVELHPLADNPQCCPVAIYLRWARLQAFFDRYPSNRVLARSLASAHEVADGAVETYGKLPGLRDGQDGPLLPSFDQWGHFAALRRDRRGVSGKSVTAIVFAHLTGAASASHTRSNPTDRRSADVEVEEEVSSPGVDGSESGVDCTSLGQETLTEQYEAAIARKYADVRALGDLAEAFEDIDRKADAILSRTEELLAQMGMA</sequence>
<dbReference type="SUPFAM" id="SSF47823">
    <property type="entry name" value="lambda integrase-like, N-terminal domain"/>
    <property type="match status" value="1"/>
</dbReference>
<evidence type="ECO:0000256" key="1">
    <source>
        <dbReference type="ARBA" id="ARBA00023125"/>
    </source>
</evidence>
<reference evidence="3 4" key="1">
    <citation type="submission" date="2014-07" db="EMBL/GenBank/DDBJ databases">
        <title>Genome Sequence of Rhodococcus opacus Strain R7, a Biodegrader of Mono- and Polycyclic Aromatic Hydrocarbons.</title>
        <authorList>
            <person name="Di Gennaro P."/>
            <person name="Zampolli J."/>
            <person name="Presti I."/>
            <person name="Cappelletti M."/>
            <person name="D'Ursi P."/>
            <person name="Orro A."/>
            <person name="Mezzelani A."/>
            <person name="Milanesi L."/>
        </authorList>
    </citation>
    <scope>NUCLEOTIDE SEQUENCE [LARGE SCALE GENOMIC DNA]</scope>
    <source>
        <strain evidence="3 4">R7</strain>
        <plasmid evidence="3">pPDG1</plasmid>
    </source>
</reference>
<gene>
    <name evidence="3" type="ORF">EP51_41255</name>
</gene>
<name>A0A076EXE3_RHOOP</name>